<reference evidence="1 2" key="1">
    <citation type="submission" date="2024-01" db="EMBL/GenBank/DDBJ databases">
        <title>Genome assemblies of Stephania.</title>
        <authorList>
            <person name="Yang L."/>
        </authorList>
    </citation>
    <scope>NUCLEOTIDE SEQUENCE [LARGE SCALE GENOMIC DNA]</scope>
    <source>
        <strain evidence="1">QJT</strain>
        <tissue evidence="1">Leaf</tissue>
    </source>
</reference>
<sequence>MRGDNQLVLDFLKSKYFSNGEFMEGKLGPRPSWFWRGCLKGRDILKEGLKWRVGDGQKVKIWDDFWVAKKVRSKLWSPRKVGFTWVKDLISQSTNSWDTSLVKSIFNRSEAESILATPISKEGCEDRIVWHYEKSGLLSVKYAYRLAVRMDQNGHLGRALEGDSKCTFKILNVLYVRLMRNLRLTSYFIAALLKLSGLPLRGA</sequence>
<evidence type="ECO:0008006" key="3">
    <source>
        <dbReference type="Google" id="ProtNLM"/>
    </source>
</evidence>
<evidence type="ECO:0000313" key="1">
    <source>
        <dbReference type="EMBL" id="KAK9129974.1"/>
    </source>
</evidence>
<accession>A0AAP0J9F8</accession>
<protein>
    <recommendedName>
        <fullName evidence="3">Reverse transcriptase</fullName>
    </recommendedName>
</protein>
<dbReference type="EMBL" id="JBBNAE010000004">
    <property type="protein sequence ID" value="KAK9129974.1"/>
    <property type="molecule type" value="Genomic_DNA"/>
</dbReference>
<keyword evidence="2" id="KW-1185">Reference proteome</keyword>
<dbReference type="AlphaFoldDB" id="A0AAP0J9F8"/>
<dbReference type="Proteomes" id="UP001417504">
    <property type="component" value="Unassembled WGS sequence"/>
</dbReference>
<organism evidence="1 2">
    <name type="scientific">Stephania japonica</name>
    <dbReference type="NCBI Taxonomy" id="461633"/>
    <lineage>
        <taxon>Eukaryota</taxon>
        <taxon>Viridiplantae</taxon>
        <taxon>Streptophyta</taxon>
        <taxon>Embryophyta</taxon>
        <taxon>Tracheophyta</taxon>
        <taxon>Spermatophyta</taxon>
        <taxon>Magnoliopsida</taxon>
        <taxon>Ranunculales</taxon>
        <taxon>Menispermaceae</taxon>
        <taxon>Menispermoideae</taxon>
        <taxon>Cissampelideae</taxon>
        <taxon>Stephania</taxon>
    </lineage>
</organism>
<proteinExistence type="predicted"/>
<name>A0AAP0J9F8_9MAGN</name>
<gene>
    <name evidence="1" type="ORF">Sjap_010461</name>
</gene>
<evidence type="ECO:0000313" key="2">
    <source>
        <dbReference type="Proteomes" id="UP001417504"/>
    </source>
</evidence>
<comment type="caution">
    <text evidence="1">The sequence shown here is derived from an EMBL/GenBank/DDBJ whole genome shotgun (WGS) entry which is preliminary data.</text>
</comment>